<comment type="cofactor">
    <cofactor evidence="12 15">
        <name>Zn(2+)</name>
        <dbReference type="ChEBI" id="CHEBI:29105"/>
    </cofactor>
    <text evidence="12 15">Binds 1 zinc ion.</text>
</comment>
<feature type="binding site" evidence="15">
    <location>
        <position position="68"/>
    </location>
    <ligand>
        <name>Zn(2+)</name>
        <dbReference type="ChEBI" id="CHEBI:29105"/>
        <note>catalytic</note>
    </ligand>
</feature>
<proteinExistence type="inferred from homology"/>
<gene>
    <name evidence="17" type="ORF">CDV28_12233</name>
</gene>
<evidence type="ECO:0000256" key="8">
    <source>
        <dbReference type="ARBA" id="ARBA00022833"/>
    </source>
</evidence>
<dbReference type="UniPathway" id="UPA00275">
    <property type="reaction ID" value="UER00401"/>
</dbReference>
<dbReference type="EC" id="3.5.4.26" evidence="12"/>
<dbReference type="Gene3D" id="3.40.430.10">
    <property type="entry name" value="Dihydrofolate Reductase, subunit A"/>
    <property type="match status" value="1"/>
</dbReference>
<evidence type="ECO:0000259" key="16">
    <source>
        <dbReference type="PROSITE" id="PS51747"/>
    </source>
</evidence>
<evidence type="ECO:0000313" key="18">
    <source>
        <dbReference type="Proteomes" id="UP000316238"/>
    </source>
</evidence>
<feature type="binding site" evidence="14">
    <location>
        <position position="223"/>
    </location>
    <ligand>
        <name>substrate</name>
    </ligand>
</feature>
<protein>
    <recommendedName>
        <fullName evidence="12">Riboflavin biosynthesis protein RibD</fullName>
    </recommendedName>
    <domain>
        <recommendedName>
            <fullName evidence="12">Diaminohydroxyphosphoribosylaminopyrimidine deaminase</fullName>
            <shortName evidence="12">DRAP deaminase</shortName>
            <ecNumber evidence="12">3.5.4.26</ecNumber>
        </recommendedName>
        <alternativeName>
            <fullName evidence="12">Riboflavin-specific deaminase</fullName>
        </alternativeName>
    </domain>
    <domain>
        <recommendedName>
            <fullName evidence="12">5-amino-6-(5-phosphoribosylamino)uracil reductase</fullName>
            <ecNumber evidence="12">1.1.1.193</ecNumber>
        </recommendedName>
        <alternativeName>
            <fullName evidence="12">HTP reductase</fullName>
        </alternativeName>
    </domain>
</protein>
<evidence type="ECO:0000256" key="7">
    <source>
        <dbReference type="ARBA" id="ARBA00022723"/>
    </source>
</evidence>
<feature type="binding site" evidence="14">
    <location>
        <position position="226"/>
    </location>
    <ligand>
        <name>substrate</name>
    </ligand>
</feature>
<comment type="function">
    <text evidence="1 12">Converts 2,5-diamino-6-(ribosylamino)-4(3h)-pyrimidinone 5'-phosphate into 5-amino-6-(ribosylamino)-2,4(1h,3h)-pyrimidinedione 5'-phosphate.</text>
</comment>
<feature type="binding site" evidence="14">
    <location>
        <position position="219"/>
    </location>
    <ligand>
        <name>NADP(+)</name>
        <dbReference type="ChEBI" id="CHEBI:58349"/>
    </ligand>
</feature>
<dbReference type="PANTHER" id="PTHR38011:SF7">
    <property type="entry name" value="2,5-DIAMINO-6-RIBOSYLAMINO-4(3H)-PYRIMIDINONE 5'-PHOSPHATE REDUCTASE"/>
    <property type="match status" value="1"/>
</dbReference>
<feature type="binding site" evidence="14">
    <location>
        <position position="215"/>
    </location>
    <ligand>
        <name>NADP(+)</name>
        <dbReference type="ChEBI" id="CHEBI:58349"/>
    </ligand>
</feature>
<dbReference type="InterPro" id="IPR050765">
    <property type="entry name" value="Riboflavin_Biosynth_HTPR"/>
</dbReference>
<dbReference type="GO" id="GO:0008703">
    <property type="term" value="F:5-amino-6-(5-phosphoribosylamino)uracil reductase activity"/>
    <property type="evidence" value="ECO:0007669"/>
    <property type="project" value="UniProtKB-EC"/>
</dbReference>
<feature type="binding site" evidence="14">
    <location>
        <begin position="315"/>
        <end position="321"/>
    </location>
    <ligand>
        <name>NADP(+)</name>
        <dbReference type="ChEBI" id="CHEBI:58349"/>
    </ligand>
</feature>
<feature type="binding site" evidence="14">
    <location>
        <position position="173"/>
    </location>
    <ligand>
        <name>NADP(+)</name>
        <dbReference type="ChEBI" id="CHEBI:58349"/>
    </ligand>
</feature>
<keyword evidence="18" id="KW-1185">Reference proteome</keyword>
<dbReference type="SUPFAM" id="SSF53927">
    <property type="entry name" value="Cytidine deaminase-like"/>
    <property type="match status" value="1"/>
</dbReference>
<name>A0A521G0P9_9BACT</name>
<evidence type="ECO:0000256" key="6">
    <source>
        <dbReference type="ARBA" id="ARBA00022619"/>
    </source>
</evidence>
<dbReference type="CDD" id="cd01284">
    <property type="entry name" value="Riboflavin_deaminase-reductase"/>
    <property type="match status" value="1"/>
</dbReference>
<dbReference type="Pfam" id="PF01872">
    <property type="entry name" value="RibD_C"/>
    <property type="match status" value="1"/>
</dbReference>
<evidence type="ECO:0000256" key="2">
    <source>
        <dbReference type="ARBA" id="ARBA00004882"/>
    </source>
</evidence>
<comment type="catalytic activity">
    <reaction evidence="12">
        <text>2,5-diamino-6-hydroxy-4-(5-phosphoribosylamino)-pyrimidine + H2O + H(+) = 5-amino-6-(5-phospho-D-ribosylamino)uracil + NH4(+)</text>
        <dbReference type="Rhea" id="RHEA:21868"/>
        <dbReference type="ChEBI" id="CHEBI:15377"/>
        <dbReference type="ChEBI" id="CHEBI:15378"/>
        <dbReference type="ChEBI" id="CHEBI:28938"/>
        <dbReference type="ChEBI" id="CHEBI:58453"/>
        <dbReference type="ChEBI" id="CHEBI:58614"/>
        <dbReference type="EC" id="3.5.4.26"/>
    </reaction>
</comment>
<keyword evidence="11" id="KW-0511">Multifunctional enzyme</keyword>
<feature type="binding site" evidence="14">
    <location>
        <position position="313"/>
    </location>
    <ligand>
        <name>substrate</name>
    </ligand>
</feature>
<comment type="pathway">
    <text evidence="2 12">Cofactor biosynthesis; riboflavin biosynthesis; 5-amino-6-(D-ribitylamino)uracil from GTP: step 2/4.</text>
</comment>
<dbReference type="SUPFAM" id="SSF53597">
    <property type="entry name" value="Dihydrofolate reductase-like"/>
    <property type="match status" value="1"/>
</dbReference>
<dbReference type="Proteomes" id="UP000316238">
    <property type="component" value="Unassembled WGS sequence"/>
</dbReference>
<evidence type="ECO:0000256" key="13">
    <source>
        <dbReference type="PIRSR" id="PIRSR006769-1"/>
    </source>
</evidence>
<feature type="domain" description="CMP/dCMP-type deaminase" evidence="16">
    <location>
        <begin position="19"/>
        <end position="142"/>
    </location>
</feature>
<dbReference type="InterPro" id="IPR004794">
    <property type="entry name" value="Eubact_RibD"/>
</dbReference>
<dbReference type="PROSITE" id="PS00903">
    <property type="entry name" value="CYT_DCMP_DEAMINASES_1"/>
    <property type="match status" value="1"/>
</dbReference>
<dbReference type="PIRSF" id="PIRSF006769">
    <property type="entry name" value="RibD"/>
    <property type="match status" value="1"/>
</dbReference>
<keyword evidence="9 12" id="KW-0521">NADP</keyword>
<dbReference type="PANTHER" id="PTHR38011">
    <property type="entry name" value="DIHYDROFOLATE REDUCTASE FAMILY PROTEIN (AFU_ORTHOLOGUE AFUA_8G06820)"/>
    <property type="match status" value="1"/>
</dbReference>
<comment type="similarity">
    <text evidence="5 12">In the C-terminal section; belongs to the HTP reductase family.</text>
</comment>
<evidence type="ECO:0000256" key="3">
    <source>
        <dbReference type="ARBA" id="ARBA00004910"/>
    </source>
</evidence>
<dbReference type="EC" id="1.1.1.193" evidence="12"/>
<evidence type="ECO:0000256" key="10">
    <source>
        <dbReference type="ARBA" id="ARBA00023002"/>
    </source>
</evidence>
<evidence type="ECO:0000256" key="12">
    <source>
        <dbReference type="PIRNR" id="PIRNR006769"/>
    </source>
</evidence>
<feature type="active site" description="Proton donor" evidence="13">
    <location>
        <position position="70"/>
    </location>
</feature>
<comment type="pathway">
    <text evidence="3 12">Cofactor biosynthesis; riboflavin biosynthesis; 5-amino-6-(D-ribitylamino)uracil from GTP: step 3/4.</text>
</comment>
<evidence type="ECO:0000256" key="15">
    <source>
        <dbReference type="PIRSR" id="PIRSR006769-3"/>
    </source>
</evidence>
<dbReference type="AlphaFoldDB" id="A0A521G0P9"/>
<feature type="binding site" evidence="15">
    <location>
        <position position="104"/>
    </location>
    <ligand>
        <name>Zn(2+)</name>
        <dbReference type="ChEBI" id="CHEBI:29105"/>
        <note>catalytic</note>
    </ligand>
</feature>
<evidence type="ECO:0000256" key="1">
    <source>
        <dbReference type="ARBA" id="ARBA00002151"/>
    </source>
</evidence>
<keyword evidence="6 12" id="KW-0686">Riboflavin biosynthesis</keyword>
<dbReference type="GO" id="GO:0008270">
    <property type="term" value="F:zinc ion binding"/>
    <property type="evidence" value="ECO:0007669"/>
    <property type="project" value="InterPro"/>
</dbReference>
<dbReference type="InterPro" id="IPR011549">
    <property type="entry name" value="RibD_C"/>
</dbReference>
<feature type="binding site" evidence="15">
    <location>
        <position position="95"/>
    </location>
    <ligand>
        <name>Zn(2+)</name>
        <dbReference type="ChEBI" id="CHEBI:29105"/>
        <note>catalytic</note>
    </ligand>
</feature>
<dbReference type="PROSITE" id="PS51747">
    <property type="entry name" value="CYT_DCMP_DEAMINASES_2"/>
    <property type="match status" value="1"/>
</dbReference>
<evidence type="ECO:0000256" key="5">
    <source>
        <dbReference type="ARBA" id="ARBA00007417"/>
    </source>
</evidence>
<dbReference type="InterPro" id="IPR016193">
    <property type="entry name" value="Cytidine_deaminase-like"/>
</dbReference>
<dbReference type="EMBL" id="NQJD01000022">
    <property type="protein sequence ID" value="TAA74596.1"/>
    <property type="molecule type" value="Genomic_DNA"/>
</dbReference>
<keyword evidence="8 12" id="KW-0862">Zinc</keyword>
<keyword evidence="12 17" id="KW-0378">Hydrolase</keyword>
<dbReference type="Gene3D" id="3.40.140.10">
    <property type="entry name" value="Cytidine Deaminase, domain 2"/>
    <property type="match status" value="1"/>
</dbReference>
<keyword evidence="10 12" id="KW-0560">Oxidoreductase</keyword>
<comment type="caution">
    <text evidence="17">The sequence shown here is derived from an EMBL/GenBank/DDBJ whole genome shotgun (WGS) entry which is preliminary data.</text>
</comment>
<keyword evidence="7 12" id="KW-0479">Metal-binding</keyword>
<evidence type="ECO:0000313" key="17">
    <source>
        <dbReference type="EMBL" id="TAA74596.1"/>
    </source>
</evidence>
<organism evidence="17 18">
    <name type="scientific">Candidatus Electronema aureum</name>
    <dbReference type="NCBI Taxonomy" id="2005002"/>
    <lineage>
        <taxon>Bacteria</taxon>
        <taxon>Pseudomonadati</taxon>
        <taxon>Thermodesulfobacteriota</taxon>
        <taxon>Desulfobulbia</taxon>
        <taxon>Desulfobulbales</taxon>
        <taxon>Desulfobulbaceae</taxon>
        <taxon>Candidatus Electronema</taxon>
    </lineage>
</organism>
<comment type="catalytic activity">
    <reaction evidence="12">
        <text>5-amino-6-(5-phospho-D-ribitylamino)uracil + NADP(+) = 5-amino-6-(5-phospho-D-ribosylamino)uracil + NADPH + H(+)</text>
        <dbReference type="Rhea" id="RHEA:17845"/>
        <dbReference type="ChEBI" id="CHEBI:15378"/>
        <dbReference type="ChEBI" id="CHEBI:57783"/>
        <dbReference type="ChEBI" id="CHEBI:58349"/>
        <dbReference type="ChEBI" id="CHEBI:58421"/>
        <dbReference type="ChEBI" id="CHEBI:58453"/>
        <dbReference type="EC" id="1.1.1.193"/>
    </reaction>
</comment>
<evidence type="ECO:0000256" key="11">
    <source>
        <dbReference type="ARBA" id="ARBA00023268"/>
    </source>
</evidence>
<sequence length="379" mass="40580">MNSWTNSSISSVKKKSMIEADLHFMRLALDLAKKGLGRTAPNPCVGAVLVRDGNIIGSGYHRNAGTPHAEVNAIADAGGTSACFGATLYVTLEPCNHTGRTPPCSQAVLAAGIRRVVIGMADPNPVAAGGADFLRNQGVIVEIGVLEQECHQLNRPFIKHSTTGLPWVVLKAGMSLDGKISRVRGQGGPITGPESQQRVHELRDQLDAILIGIGTALIDNPALTCRLDNGRDPLRLILDRQLRLPPDAKMLHQQSDAATWIFCENEASVEKQKLLEQAGAIIHRIAVDHNGQLDLKQVLQRICSAGLTSVLVEGGATVHGAFLRAGLADEMQLFLAPYFIGDTGTPLLTGSVPLNLKLMEMTTEKLGEDVLLRGLLRTD</sequence>
<dbReference type="Pfam" id="PF00383">
    <property type="entry name" value="dCMP_cyt_deam_1"/>
    <property type="match status" value="1"/>
</dbReference>
<dbReference type="InterPro" id="IPR024072">
    <property type="entry name" value="DHFR-like_dom_sf"/>
</dbReference>
<evidence type="ECO:0000256" key="9">
    <source>
        <dbReference type="ARBA" id="ARBA00022857"/>
    </source>
</evidence>
<dbReference type="InterPro" id="IPR002734">
    <property type="entry name" value="RibDG_C"/>
</dbReference>
<evidence type="ECO:0000256" key="4">
    <source>
        <dbReference type="ARBA" id="ARBA00005259"/>
    </source>
</evidence>
<dbReference type="GO" id="GO:0009231">
    <property type="term" value="P:riboflavin biosynthetic process"/>
    <property type="evidence" value="ECO:0007669"/>
    <property type="project" value="UniProtKB-UniPathway"/>
</dbReference>
<dbReference type="NCBIfam" id="TIGR00227">
    <property type="entry name" value="ribD_Cterm"/>
    <property type="match status" value="1"/>
</dbReference>
<reference evidence="17" key="1">
    <citation type="submission" date="2017-07" db="EMBL/GenBank/DDBJ databases">
        <title>The cable genome - Insights into the physiology and evolution of filamentous bacteria capable of sulfide oxidation via long distance electron transfer.</title>
        <authorList>
            <person name="Thorup C."/>
            <person name="Bjerg J.T."/>
            <person name="Schreiber L."/>
            <person name="Nielsen L.P."/>
            <person name="Kjeldsen K.U."/>
            <person name="Boesen T."/>
            <person name="Boggild A."/>
            <person name="Meysman F."/>
            <person name="Geelhoed J."/>
            <person name="Schramm A."/>
        </authorList>
    </citation>
    <scope>NUCLEOTIDE SEQUENCE [LARGE SCALE GENOMIC DNA]</scope>
    <source>
        <strain evidence="17">GS</strain>
    </source>
</reference>
<dbReference type="GO" id="GO:0008835">
    <property type="term" value="F:diaminohydroxyphosphoribosylaminopyrimidine deaminase activity"/>
    <property type="evidence" value="ECO:0007669"/>
    <property type="project" value="UniProtKB-EC"/>
</dbReference>
<dbReference type="NCBIfam" id="TIGR00326">
    <property type="entry name" value="eubact_ribD"/>
    <property type="match status" value="1"/>
</dbReference>
<dbReference type="GO" id="GO:0050661">
    <property type="term" value="F:NADP binding"/>
    <property type="evidence" value="ECO:0007669"/>
    <property type="project" value="InterPro"/>
</dbReference>
<dbReference type="InterPro" id="IPR016192">
    <property type="entry name" value="APOBEC/CMP_deaminase_Zn-bd"/>
</dbReference>
<dbReference type="InterPro" id="IPR002125">
    <property type="entry name" value="CMP_dCMP_dom"/>
</dbReference>
<accession>A0A521G0P9</accession>
<comment type="similarity">
    <text evidence="4 12">In the N-terminal section; belongs to the cytidine and deoxycytidylate deaminase family.</text>
</comment>
<evidence type="ECO:0000256" key="14">
    <source>
        <dbReference type="PIRSR" id="PIRSR006769-2"/>
    </source>
</evidence>
<feature type="binding site" evidence="14">
    <location>
        <position position="203"/>
    </location>
    <ligand>
        <name>substrate</name>
    </ligand>
</feature>